<name>A0ABT4ICR1_9ACTO</name>
<dbReference type="Proteomes" id="UP001072034">
    <property type="component" value="Unassembled WGS sequence"/>
</dbReference>
<feature type="region of interest" description="Disordered" evidence="3">
    <location>
        <begin position="39"/>
        <end position="60"/>
    </location>
</feature>
<organism evidence="5 6">
    <name type="scientific">Actinomyces israelii</name>
    <dbReference type="NCBI Taxonomy" id="1659"/>
    <lineage>
        <taxon>Bacteria</taxon>
        <taxon>Bacillati</taxon>
        <taxon>Actinomycetota</taxon>
        <taxon>Actinomycetes</taxon>
        <taxon>Actinomycetales</taxon>
        <taxon>Actinomycetaceae</taxon>
        <taxon>Actinomyces</taxon>
    </lineage>
</organism>
<evidence type="ECO:0000313" key="5">
    <source>
        <dbReference type="EMBL" id="MCZ0859532.1"/>
    </source>
</evidence>
<evidence type="ECO:0000256" key="1">
    <source>
        <dbReference type="ARBA" id="ARBA00001968"/>
    </source>
</evidence>
<comment type="caution">
    <text evidence="5">The sequence shown here is derived from an EMBL/GenBank/DDBJ whole genome shotgun (WGS) entry which is preliminary data.</text>
</comment>
<dbReference type="Pfam" id="PF13359">
    <property type="entry name" value="DDE_Tnp_4"/>
    <property type="match status" value="1"/>
</dbReference>
<gene>
    <name evidence="5" type="ORF">OHJ16_15990</name>
</gene>
<protein>
    <submittedName>
        <fullName evidence="5">Transposase</fullName>
    </submittedName>
</protein>
<feature type="non-terminal residue" evidence="5">
    <location>
        <position position="1"/>
    </location>
</feature>
<reference evidence="5" key="1">
    <citation type="submission" date="2022-10" db="EMBL/GenBank/DDBJ databases">
        <title>Genome sequence of Actinomyces israelii ATCC 10048.</title>
        <authorList>
            <person name="Watt R.M."/>
            <person name="Tong W.M."/>
        </authorList>
    </citation>
    <scope>NUCLEOTIDE SEQUENCE</scope>
    <source>
        <strain evidence="5">ATCC 10048</strain>
    </source>
</reference>
<dbReference type="RefSeq" id="WP_268918716.1">
    <property type="nucleotide sequence ID" value="NZ_JAPTMY010000061.1"/>
</dbReference>
<evidence type="ECO:0000256" key="2">
    <source>
        <dbReference type="ARBA" id="ARBA00022723"/>
    </source>
</evidence>
<evidence type="ECO:0000259" key="4">
    <source>
        <dbReference type="Pfam" id="PF13359"/>
    </source>
</evidence>
<evidence type="ECO:0000313" key="6">
    <source>
        <dbReference type="Proteomes" id="UP001072034"/>
    </source>
</evidence>
<comment type="cofactor">
    <cofactor evidence="1">
        <name>a divalent metal cation</name>
        <dbReference type="ChEBI" id="CHEBI:60240"/>
    </cofactor>
</comment>
<keyword evidence="2" id="KW-0479">Metal-binding</keyword>
<feature type="domain" description="DDE Tnp4" evidence="4">
    <location>
        <begin position="2"/>
        <end position="104"/>
    </location>
</feature>
<dbReference type="InterPro" id="IPR027806">
    <property type="entry name" value="HARBI1_dom"/>
</dbReference>
<keyword evidence="6" id="KW-1185">Reference proteome</keyword>
<evidence type="ECO:0000256" key="3">
    <source>
        <dbReference type="SAM" id="MobiDB-lite"/>
    </source>
</evidence>
<proteinExistence type="predicted"/>
<sequence length="111" mass="12230">ASDPYPGSMHDVAALDASGLLEGIDPSGWIGDKGYAGRGMITPHKKPPNGELSETAKEENKSVNKIRQVVERTIAHIKSWRILHTPYRRPLETFEQTITAALALYSFKTTP</sequence>
<dbReference type="EMBL" id="JAPTMY010000061">
    <property type="protein sequence ID" value="MCZ0859532.1"/>
    <property type="molecule type" value="Genomic_DNA"/>
</dbReference>
<accession>A0ABT4ICR1</accession>